<keyword evidence="3" id="KW-0479">Metal-binding</keyword>
<evidence type="ECO:0000313" key="13">
    <source>
        <dbReference type="Proteomes" id="UP000278143"/>
    </source>
</evidence>
<dbReference type="OrthoDB" id="274922at2759"/>
<accession>A0A4P9Z1J8</accession>
<keyword evidence="10" id="KW-0143">Chaperone</keyword>
<dbReference type="GO" id="GO:0005743">
    <property type="term" value="C:mitochondrial inner membrane"/>
    <property type="evidence" value="ECO:0007669"/>
    <property type="project" value="UniProtKB-SubCell"/>
</dbReference>
<comment type="similarity">
    <text evidence="1 10">Belongs to the small Tim family.</text>
</comment>
<evidence type="ECO:0000256" key="4">
    <source>
        <dbReference type="ARBA" id="ARBA00022792"/>
    </source>
</evidence>
<dbReference type="EMBL" id="KZ989455">
    <property type="protein sequence ID" value="RKP26314.1"/>
    <property type="molecule type" value="Genomic_DNA"/>
</dbReference>
<dbReference type="GO" id="GO:0015031">
    <property type="term" value="P:protein transport"/>
    <property type="evidence" value="ECO:0007669"/>
    <property type="project" value="UniProtKB-KW"/>
</dbReference>
<keyword evidence="8 10" id="KW-0496">Mitochondrion</keyword>
<keyword evidence="13" id="KW-1185">Reference proteome</keyword>
<evidence type="ECO:0000256" key="7">
    <source>
        <dbReference type="ARBA" id="ARBA00023010"/>
    </source>
</evidence>
<evidence type="ECO:0000256" key="1">
    <source>
        <dbReference type="ARBA" id="ARBA00006720"/>
    </source>
</evidence>
<dbReference type="GO" id="GO:0046872">
    <property type="term" value="F:metal ion binding"/>
    <property type="evidence" value="ECO:0007669"/>
    <property type="project" value="UniProtKB-KW"/>
</dbReference>
<dbReference type="InterPro" id="IPR004217">
    <property type="entry name" value="Tim10-like"/>
</dbReference>
<gene>
    <name evidence="12" type="ORF">SYNPS1DRAFT_21897</name>
</gene>
<comment type="subcellular location">
    <subcellularLocation>
        <location evidence="10">Mitochondrion inner membrane</location>
        <topology evidence="10">Peripheral membrane protein</topology>
        <orientation evidence="10">Intermembrane side</orientation>
    </subcellularLocation>
</comment>
<evidence type="ECO:0000256" key="10">
    <source>
        <dbReference type="RuleBase" id="RU367043"/>
    </source>
</evidence>
<proteinExistence type="inferred from homology"/>
<evidence type="ECO:0000256" key="3">
    <source>
        <dbReference type="ARBA" id="ARBA00022723"/>
    </source>
</evidence>
<dbReference type="InterPro" id="IPR035427">
    <property type="entry name" value="Tim10-like_dom_sf"/>
</dbReference>
<evidence type="ECO:0000256" key="8">
    <source>
        <dbReference type="ARBA" id="ARBA00023128"/>
    </source>
</evidence>
<comment type="domain">
    <text evidence="10">The twin CX3C motif contains 4 conserved Cys residues that form 2 disulfide bonds in the mitochondrial intermembrane space.</text>
</comment>
<dbReference type="PANTHER" id="PTHR11038:SF16">
    <property type="entry name" value="MITOCHONDRIAL IMPORT INNER MEMBRANE TRANSLOCASE SUBUNIT TIM10"/>
    <property type="match status" value="1"/>
</dbReference>
<evidence type="ECO:0000313" key="12">
    <source>
        <dbReference type="EMBL" id="RKP26314.1"/>
    </source>
</evidence>
<name>A0A4P9Z1J8_9FUNG</name>
<evidence type="ECO:0000259" key="11">
    <source>
        <dbReference type="Pfam" id="PF02953"/>
    </source>
</evidence>
<dbReference type="PANTHER" id="PTHR11038">
    <property type="entry name" value="MITOCHONDRIAL IMPORT INNER MEMBRANE TRANSLOCASE SUBUNIT TIM10"/>
    <property type="match status" value="1"/>
</dbReference>
<comment type="function">
    <text evidence="10">Mitochondrial intermembrane chaperone that participates in the import and insertion of some multi-pass transmembrane proteins into the mitochondrial inner membrane. Also required for the transfer of beta-barrel precursors from the TOM complex to the sorting and assembly machinery (SAM complex) of the outer membrane. Acts as a chaperone-like protein that protects the hydrophobic precursors from aggregation and guide them through the mitochondrial intermembrane space.</text>
</comment>
<keyword evidence="2 10" id="KW-0813">Transport</keyword>
<evidence type="ECO:0000256" key="2">
    <source>
        <dbReference type="ARBA" id="ARBA00022448"/>
    </source>
</evidence>
<reference evidence="13" key="1">
    <citation type="journal article" date="2018" name="Nat. Microbiol.">
        <title>Leveraging single-cell genomics to expand the fungal tree of life.</title>
        <authorList>
            <person name="Ahrendt S.R."/>
            <person name="Quandt C.A."/>
            <person name="Ciobanu D."/>
            <person name="Clum A."/>
            <person name="Salamov A."/>
            <person name="Andreopoulos B."/>
            <person name="Cheng J.F."/>
            <person name="Woyke T."/>
            <person name="Pelin A."/>
            <person name="Henrissat B."/>
            <person name="Reynolds N.K."/>
            <person name="Benny G.L."/>
            <person name="Smith M.E."/>
            <person name="James T.Y."/>
            <person name="Grigoriev I.V."/>
        </authorList>
    </citation>
    <scope>NUCLEOTIDE SEQUENCE [LARGE SCALE GENOMIC DNA]</scope>
    <source>
        <strain evidence="13">Benny S71-1</strain>
    </source>
</reference>
<sequence>MSYMFGGNTGAGSALGQSQGINPNNIAMAEQELDMLTDTFNRIVDVCHTKCIKNKYPDGELTKGESVCIDRCVSKFFALNKTVGEKLMAQQQEMQK</sequence>
<dbReference type="SUPFAM" id="SSF144122">
    <property type="entry name" value="Tim10-like"/>
    <property type="match status" value="1"/>
</dbReference>
<evidence type="ECO:0000256" key="5">
    <source>
        <dbReference type="ARBA" id="ARBA00022833"/>
    </source>
</evidence>
<dbReference type="Pfam" id="PF02953">
    <property type="entry name" value="zf-Tim10_DDP"/>
    <property type="match status" value="1"/>
</dbReference>
<keyword evidence="4 10" id="KW-0472">Membrane</keyword>
<keyword evidence="9 10" id="KW-1015">Disulfide bond</keyword>
<dbReference type="Proteomes" id="UP000278143">
    <property type="component" value="Unassembled WGS sequence"/>
</dbReference>
<evidence type="ECO:0000256" key="6">
    <source>
        <dbReference type="ARBA" id="ARBA00022927"/>
    </source>
</evidence>
<keyword evidence="7 10" id="KW-0811">Translocation</keyword>
<dbReference type="AlphaFoldDB" id="A0A4P9Z1J8"/>
<organism evidence="12 13">
    <name type="scientific">Syncephalis pseudoplumigaleata</name>
    <dbReference type="NCBI Taxonomy" id="1712513"/>
    <lineage>
        <taxon>Eukaryota</taxon>
        <taxon>Fungi</taxon>
        <taxon>Fungi incertae sedis</taxon>
        <taxon>Zoopagomycota</taxon>
        <taxon>Zoopagomycotina</taxon>
        <taxon>Zoopagomycetes</taxon>
        <taxon>Zoopagales</taxon>
        <taxon>Piptocephalidaceae</taxon>
        <taxon>Syncephalis</taxon>
    </lineage>
</organism>
<keyword evidence="4 10" id="KW-0999">Mitochondrion inner membrane</keyword>
<dbReference type="Gene3D" id="1.10.287.810">
    <property type="entry name" value="Mitochondrial import inner membrane translocase subunit tim13 like domains"/>
    <property type="match status" value="1"/>
</dbReference>
<keyword evidence="6 10" id="KW-0653">Protein transport</keyword>
<dbReference type="GO" id="GO:0045039">
    <property type="term" value="P:protein insertion into mitochondrial inner membrane"/>
    <property type="evidence" value="ECO:0007669"/>
    <property type="project" value="TreeGrafter"/>
</dbReference>
<comment type="subunit">
    <text evidence="10">Heterohexamer.</text>
</comment>
<feature type="domain" description="Tim10-like" evidence="11">
    <location>
        <begin position="26"/>
        <end position="88"/>
    </location>
</feature>
<keyword evidence="5" id="KW-0862">Zinc</keyword>
<evidence type="ECO:0000256" key="9">
    <source>
        <dbReference type="ARBA" id="ARBA00023157"/>
    </source>
</evidence>
<protein>
    <recommendedName>
        <fullName evidence="10">Mitochondrial import inner membrane translocase subunit</fullName>
    </recommendedName>
</protein>